<evidence type="ECO:0000259" key="2">
    <source>
        <dbReference type="PROSITE" id="PS50011"/>
    </source>
</evidence>
<keyword evidence="1" id="KW-0067">ATP-binding</keyword>
<accession>A0A9P6NWN9</accession>
<gene>
    <name evidence="3" type="ORF">CROQUDRAFT_668406</name>
</gene>
<sequence>MSEPLRAISPSRCWKILTPGEPELTSLPAPQPSSFAAPTLAFVIPPPFNPLPPIADRTKICDYQLGKELGRGGFGTVYLAENRRTAEVCAIKVIEKCKMFDSKNPIRAMKEPRIIKKS</sequence>
<evidence type="ECO:0000313" key="3">
    <source>
        <dbReference type="EMBL" id="KAG0150800.1"/>
    </source>
</evidence>
<dbReference type="Gene3D" id="3.30.200.20">
    <property type="entry name" value="Phosphorylase Kinase, domain 1"/>
    <property type="match status" value="1"/>
</dbReference>
<protein>
    <recommendedName>
        <fullName evidence="2">Protein kinase domain-containing protein</fullName>
    </recommendedName>
</protein>
<dbReference type="InterPro" id="IPR000719">
    <property type="entry name" value="Prot_kinase_dom"/>
</dbReference>
<dbReference type="PROSITE" id="PS50011">
    <property type="entry name" value="PROTEIN_KINASE_DOM"/>
    <property type="match status" value="1"/>
</dbReference>
<dbReference type="GO" id="GO:0005524">
    <property type="term" value="F:ATP binding"/>
    <property type="evidence" value="ECO:0007669"/>
    <property type="project" value="UniProtKB-UniRule"/>
</dbReference>
<dbReference type="InterPro" id="IPR017441">
    <property type="entry name" value="Protein_kinase_ATP_BS"/>
</dbReference>
<proteinExistence type="predicted"/>
<keyword evidence="4" id="KW-1185">Reference proteome</keyword>
<comment type="caution">
    <text evidence="3">The sequence shown here is derived from an EMBL/GenBank/DDBJ whole genome shotgun (WGS) entry which is preliminary data.</text>
</comment>
<organism evidence="3 4">
    <name type="scientific">Cronartium quercuum f. sp. fusiforme G11</name>
    <dbReference type="NCBI Taxonomy" id="708437"/>
    <lineage>
        <taxon>Eukaryota</taxon>
        <taxon>Fungi</taxon>
        <taxon>Dikarya</taxon>
        <taxon>Basidiomycota</taxon>
        <taxon>Pucciniomycotina</taxon>
        <taxon>Pucciniomycetes</taxon>
        <taxon>Pucciniales</taxon>
        <taxon>Coleosporiaceae</taxon>
        <taxon>Cronartium</taxon>
    </lineage>
</organism>
<keyword evidence="1" id="KW-0547">Nucleotide-binding</keyword>
<feature type="domain" description="Protein kinase" evidence="2">
    <location>
        <begin position="63"/>
        <end position="118"/>
    </location>
</feature>
<dbReference type="OrthoDB" id="5598655at2759"/>
<name>A0A9P6NWN9_9BASI</name>
<dbReference type="Proteomes" id="UP000886653">
    <property type="component" value="Unassembled WGS sequence"/>
</dbReference>
<dbReference type="EMBL" id="MU167217">
    <property type="protein sequence ID" value="KAG0150800.1"/>
    <property type="molecule type" value="Genomic_DNA"/>
</dbReference>
<dbReference type="InterPro" id="IPR011009">
    <property type="entry name" value="Kinase-like_dom_sf"/>
</dbReference>
<feature type="binding site" evidence="1">
    <location>
        <position position="92"/>
    </location>
    <ligand>
        <name>ATP</name>
        <dbReference type="ChEBI" id="CHEBI:30616"/>
    </ligand>
</feature>
<dbReference type="PROSITE" id="PS00107">
    <property type="entry name" value="PROTEIN_KINASE_ATP"/>
    <property type="match status" value="1"/>
</dbReference>
<dbReference type="Pfam" id="PF00069">
    <property type="entry name" value="Pkinase"/>
    <property type="match status" value="1"/>
</dbReference>
<reference evidence="3" key="1">
    <citation type="submission" date="2013-11" db="EMBL/GenBank/DDBJ databases">
        <title>Genome sequence of the fusiform rust pathogen reveals effectors for host alternation and coevolution with pine.</title>
        <authorList>
            <consortium name="DOE Joint Genome Institute"/>
            <person name="Smith K."/>
            <person name="Pendleton A."/>
            <person name="Kubisiak T."/>
            <person name="Anderson C."/>
            <person name="Salamov A."/>
            <person name="Aerts A."/>
            <person name="Riley R."/>
            <person name="Clum A."/>
            <person name="Lindquist E."/>
            <person name="Ence D."/>
            <person name="Campbell M."/>
            <person name="Kronenberg Z."/>
            <person name="Feau N."/>
            <person name="Dhillon B."/>
            <person name="Hamelin R."/>
            <person name="Burleigh J."/>
            <person name="Smith J."/>
            <person name="Yandell M."/>
            <person name="Nelson C."/>
            <person name="Grigoriev I."/>
            <person name="Davis J."/>
        </authorList>
    </citation>
    <scope>NUCLEOTIDE SEQUENCE</scope>
    <source>
        <strain evidence="3">G11</strain>
    </source>
</reference>
<dbReference type="GO" id="GO:0004672">
    <property type="term" value="F:protein kinase activity"/>
    <property type="evidence" value="ECO:0007669"/>
    <property type="project" value="InterPro"/>
</dbReference>
<dbReference type="SUPFAM" id="SSF56112">
    <property type="entry name" value="Protein kinase-like (PK-like)"/>
    <property type="match status" value="1"/>
</dbReference>
<evidence type="ECO:0000256" key="1">
    <source>
        <dbReference type="PROSITE-ProRule" id="PRU10141"/>
    </source>
</evidence>
<dbReference type="AlphaFoldDB" id="A0A9P6NWN9"/>
<evidence type="ECO:0000313" key="4">
    <source>
        <dbReference type="Proteomes" id="UP000886653"/>
    </source>
</evidence>